<protein>
    <recommendedName>
        <fullName evidence="1">non-specific serine/threonine protein kinase</fullName>
        <ecNumber evidence="1">2.7.11.1</ecNumber>
    </recommendedName>
</protein>
<dbReference type="SMART" id="SM00220">
    <property type="entry name" value="S_TKc"/>
    <property type="match status" value="1"/>
</dbReference>
<gene>
    <name evidence="8" type="ORF">GXP70_17935</name>
</gene>
<dbReference type="PROSITE" id="PS00108">
    <property type="entry name" value="PROTEIN_KINASE_ST"/>
    <property type="match status" value="1"/>
</dbReference>
<dbReference type="PANTHER" id="PTHR43289">
    <property type="entry name" value="MITOGEN-ACTIVATED PROTEIN KINASE KINASE KINASE 20-RELATED"/>
    <property type="match status" value="1"/>
</dbReference>
<evidence type="ECO:0000256" key="5">
    <source>
        <dbReference type="ARBA" id="ARBA00022840"/>
    </source>
</evidence>
<evidence type="ECO:0000313" key="9">
    <source>
        <dbReference type="Proteomes" id="UP000476064"/>
    </source>
</evidence>
<keyword evidence="8" id="KW-0723">Serine/threonine-protein kinase</keyword>
<keyword evidence="5 6" id="KW-0067">ATP-binding</keyword>
<dbReference type="GO" id="GO:0004674">
    <property type="term" value="F:protein serine/threonine kinase activity"/>
    <property type="evidence" value="ECO:0007669"/>
    <property type="project" value="UniProtKB-KW"/>
</dbReference>
<dbReference type="Gene3D" id="3.30.200.20">
    <property type="entry name" value="Phosphorylase Kinase, domain 1"/>
    <property type="match status" value="1"/>
</dbReference>
<evidence type="ECO:0000256" key="2">
    <source>
        <dbReference type="ARBA" id="ARBA00022679"/>
    </source>
</evidence>
<proteinExistence type="predicted"/>
<feature type="domain" description="Protein kinase" evidence="7">
    <location>
        <begin position="19"/>
        <end position="274"/>
    </location>
</feature>
<dbReference type="EMBL" id="CP048209">
    <property type="protein sequence ID" value="QHT61665.1"/>
    <property type="molecule type" value="Genomic_DNA"/>
</dbReference>
<dbReference type="PROSITE" id="PS00107">
    <property type="entry name" value="PROTEIN_KINASE_ATP"/>
    <property type="match status" value="1"/>
</dbReference>
<sequence>MGQKEFRLFENGAVVGDRYRIQGLIGQGGMGEVYAAEDLRLQGKIRALKASRASAGCGLRTAEEAGLLMELNHPHVPLIVDYYPADERDGYEIMVMDYIDGLTLQRYLEQQGGLVPAAKAVEIGLQLAEALRYLHGRQPPIIHRDLKPTNVMIDRSGFVRLIDFGIARVFKPGQEMDTARLGTPGFAAPEQEGERQSDERTDIYGLGALLYYLLTGGGRIDSNAGASGHGLHASKGMQALLGGMPAIAAAILKMTDPDPASRYGSMEEVSRALGDCLQGAAATATAAAGSASSAFDGPSRGMAAPATGSLARLMSHRNRQRSVIVASLSPGAGGTFIAITLAHLLGQMNGATVAAVEHPALEPEWHALLPLTGRDGYSDSQPEADNRYAKLTASSGGPEWYRLEPSVHSAAGQSAELQLKHRMMLQAIRASVVVTDVSGRWLSPEMEKQLATCDCLLFVVDPFPSKWTIERLATAGRICGERGGGGRTTHWIANKDGKFGARAEWLAAMPAKPSCSVPLLPAQEWADEMWCGRWATANKRWRSQLERALAPVLGSLAANV</sequence>
<dbReference type="PROSITE" id="PS50011">
    <property type="entry name" value="PROTEIN_KINASE_DOM"/>
    <property type="match status" value="1"/>
</dbReference>
<evidence type="ECO:0000256" key="4">
    <source>
        <dbReference type="ARBA" id="ARBA00022777"/>
    </source>
</evidence>
<dbReference type="PANTHER" id="PTHR43289:SF6">
    <property type="entry name" value="SERINE_THREONINE-PROTEIN KINASE NEKL-3"/>
    <property type="match status" value="1"/>
</dbReference>
<evidence type="ECO:0000256" key="6">
    <source>
        <dbReference type="PROSITE-ProRule" id="PRU10141"/>
    </source>
</evidence>
<dbReference type="GO" id="GO:0005524">
    <property type="term" value="F:ATP binding"/>
    <property type="evidence" value="ECO:0007669"/>
    <property type="project" value="UniProtKB-UniRule"/>
</dbReference>
<keyword evidence="3 6" id="KW-0547">Nucleotide-binding</keyword>
<reference evidence="8 9" key="1">
    <citation type="submission" date="2020-01" db="EMBL/GenBank/DDBJ databases">
        <title>Paenibacillus sp. nov., isolated from tomato rhizosphere.</title>
        <authorList>
            <person name="Weon H.-Y."/>
            <person name="Lee S.A."/>
        </authorList>
    </citation>
    <scope>NUCLEOTIDE SEQUENCE [LARGE SCALE GENOMIC DNA]</scope>
    <source>
        <strain evidence="8 9">12200R-189</strain>
    </source>
</reference>
<dbReference type="RefSeq" id="WP_162358104.1">
    <property type="nucleotide sequence ID" value="NZ_CP048209.1"/>
</dbReference>
<dbReference type="PRINTS" id="PR00833">
    <property type="entry name" value="POAALLERGEN"/>
</dbReference>
<keyword evidence="2" id="KW-0808">Transferase</keyword>
<dbReference type="KEGG" id="plyc:GXP70_17935"/>
<keyword evidence="4 8" id="KW-0418">Kinase</keyword>
<evidence type="ECO:0000256" key="1">
    <source>
        <dbReference type="ARBA" id="ARBA00012513"/>
    </source>
</evidence>
<dbReference type="Pfam" id="PF00069">
    <property type="entry name" value="Pkinase"/>
    <property type="match status" value="1"/>
</dbReference>
<dbReference type="InterPro" id="IPR000719">
    <property type="entry name" value="Prot_kinase_dom"/>
</dbReference>
<keyword evidence="9" id="KW-1185">Reference proteome</keyword>
<dbReference type="InterPro" id="IPR017441">
    <property type="entry name" value="Protein_kinase_ATP_BS"/>
</dbReference>
<dbReference type="SUPFAM" id="SSF56112">
    <property type="entry name" value="Protein kinase-like (PK-like)"/>
    <property type="match status" value="1"/>
</dbReference>
<evidence type="ECO:0000256" key="3">
    <source>
        <dbReference type="ARBA" id="ARBA00022741"/>
    </source>
</evidence>
<organism evidence="8 9">
    <name type="scientific">Paenibacillus lycopersici</name>
    <dbReference type="NCBI Taxonomy" id="2704462"/>
    <lineage>
        <taxon>Bacteria</taxon>
        <taxon>Bacillati</taxon>
        <taxon>Bacillota</taxon>
        <taxon>Bacilli</taxon>
        <taxon>Bacillales</taxon>
        <taxon>Paenibacillaceae</taxon>
        <taxon>Paenibacillus</taxon>
    </lineage>
</organism>
<dbReference type="Gene3D" id="1.10.510.10">
    <property type="entry name" value="Transferase(Phosphotransferase) domain 1"/>
    <property type="match status" value="1"/>
</dbReference>
<dbReference type="Proteomes" id="UP000476064">
    <property type="component" value="Chromosome"/>
</dbReference>
<dbReference type="CDD" id="cd14014">
    <property type="entry name" value="STKc_PknB_like"/>
    <property type="match status" value="1"/>
</dbReference>
<feature type="binding site" evidence="6">
    <location>
        <position position="49"/>
    </location>
    <ligand>
        <name>ATP</name>
        <dbReference type="ChEBI" id="CHEBI:30616"/>
    </ligand>
</feature>
<evidence type="ECO:0000259" key="7">
    <source>
        <dbReference type="PROSITE" id="PS50011"/>
    </source>
</evidence>
<dbReference type="InterPro" id="IPR008271">
    <property type="entry name" value="Ser/Thr_kinase_AS"/>
</dbReference>
<dbReference type="InterPro" id="IPR011009">
    <property type="entry name" value="Kinase-like_dom_sf"/>
</dbReference>
<evidence type="ECO:0000313" key="8">
    <source>
        <dbReference type="EMBL" id="QHT61665.1"/>
    </source>
</evidence>
<dbReference type="EC" id="2.7.11.1" evidence="1"/>
<dbReference type="AlphaFoldDB" id="A0A6C0G6S6"/>
<name>A0A6C0G6S6_9BACL</name>
<accession>A0A6C0G6S6</accession>